<accession>A0A4D6KWD4</accession>
<organism evidence="1 2">
    <name type="scientific">Vigna unguiculata</name>
    <name type="common">Cowpea</name>
    <dbReference type="NCBI Taxonomy" id="3917"/>
    <lineage>
        <taxon>Eukaryota</taxon>
        <taxon>Viridiplantae</taxon>
        <taxon>Streptophyta</taxon>
        <taxon>Embryophyta</taxon>
        <taxon>Tracheophyta</taxon>
        <taxon>Spermatophyta</taxon>
        <taxon>Magnoliopsida</taxon>
        <taxon>eudicotyledons</taxon>
        <taxon>Gunneridae</taxon>
        <taxon>Pentapetalae</taxon>
        <taxon>rosids</taxon>
        <taxon>fabids</taxon>
        <taxon>Fabales</taxon>
        <taxon>Fabaceae</taxon>
        <taxon>Papilionoideae</taxon>
        <taxon>50 kb inversion clade</taxon>
        <taxon>NPAAA clade</taxon>
        <taxon>indigoferoid/millettioid clade</taxon>
        <taxon>Phaseoleae</taxon>
        <taxon>Vigna</taxon>
    </lineage>
</organism>
<name>A0A4D6KWD4_VIGUN</name>
<dbReference type="EMBL" id="CP039345">
    <property type="protein sequence ID" value="QCD79659.1"/>
    <property type="molecule type" value="Genomic_DNA"/>
</dbReference>
<protein>
    <submittedName>
        <fullName evidence="1">Uncharacterized protein</fullName>
    </submittedName>
</protein>
<dbReference type="AlphaFoldDB" id="A0A4D6KWD4"/>
<gene>
    <name evidence="1" type="ORF">DEO72_LG1g3306</name>
</gene>
<keyword evidence="2" id="KW-1185">Reference proteome</keyword>
<evidence type="ECO:0000313" key="1">
    <source>
        <dbReference type="EMBL" id="QCD79659.1"/>
    </source>
</evidence>
<reference evidence="1 2" key="1">
    <citation type="submission" date="2019-04" db="EMBL/GenBank/DDBJ databases">
        <title>An improved genome assembly and genetic linkage map for asparagus bean, Vigna unguiculata ssp. sesquipedialis.</title>
        <authorList>
            <person name="Xia Q."/>
            <person name="Zhang R."/>
            <person name="Dong Y."/>
        </authorList>
    </citation>
    <scope>NUCLEOTIDE SEQUENCE [LARGE SCALE GENOMIC DNA]</scope>
    <source>
        <tissue evidence="1">Leaf</tissue>
    </source>
</reference>
<sequence length="106" mass="12210">MMALRGGRRLCSHGCCMKMKNDGGTAIECTRCRDGGGWMRERCATELWWLWRWREGGRWLRRRCCRLVVLSLLVHRRQWCDGDAVVAGEVRRCGGGCHGGGRREEN</sequence>
<evidence type="ECO:0000313" key="2">
    <source>
        <dbReference type="Proteomes" id="UP000501690"/>
    </source>
</evidence>
<dbReference type="Proteomes" id="UP000501690">
    <property type="component" value="Linkage Group LG1"/>
</dbReference>
<proteinExistence type="predicted"/>